<gene>
    <name evidence="1" type="ORF">RUMCAL_02458</name>
</gene>
<keyword evidence="2" id="KW-1185">Reference proteome</keyword>
<dbReference type="Proteomes" id="UP000016662">
    <property type="component" value="Unassembled WGS sequence"/>
</dbReference>
<sequence>MLSLRISKFFAISSLLSFPAAGIFAFHLHLEKNFDFFAKKA</sequence>
<dbReference type="EMBL" id="AWVF01000296">
    <property type="protein sequence ID" value="ERJ92251.1"/>
    <property type="molecule type" value="Genomic_DNA"/>
</dbReference>
<dbReference type="HOGENOM" id="CLU_3276134_0_0_9"/>
<dbReference type="AlphaFoldDB" id="U2K156"/>
<organism evidence="1 2">
    <name type="scientific">Ruminococcus callidus ATCC 27760</name>
    <dbReference type="NCBI Taxonomy" id="411473"/>
    <lineage>
        <taxon>Bacteria</taxon>
        <taxon>Bacillati</taxon>
        <taxon>Bacillota</taxon>
        <taxon>Clostridia</taxon>
        <taxon>Eubacteriales</taxon>
        <taxon>Oscillospiraceae</taxon>
        <taxon>Ruminococcus</taxon>
    </lineage>
</organism>
<dbReference type="PATRIC" id="fig|411473.3.peg.2048"/>
<evidence type="ECO:0000313" key="2">
    <source>
        <dbReference type="Proteomes" id="UP000016662"/>
    </source>
</evidence>
<dbReference type="STRING" id="411473.RUMCAL_02458"/>
<evidence type="ECO:0000313" key="1">
    <source>
        <dbReference type="EMBL" id="ERJ92251.1"/>
    </source>
</evidence>
<protein>
    <submittedName>
        <fullName evidence="1">Uncharacterized protein</fullName>
    </submittedName>
</protein>
<accession>U2K156</accession>
<proteinExistence type="predicted"/>
<name>U2K156_9FIRM</name>
<comment type="caution">
    <text evidence="1">The sequence shown here is derived from an EMBL/GenBank/DDBJ whole genome shotgun (WGS) entry which is preliminary data.</text>
</comment>
<reference evidence="1 2" key="1">
    <citation type="submission" date="2013-07" db="EMBL/GenBank/DDBJ databases">
        <authorList>
            <person name="Weinstock G."/>
            <person name="Sodergren E."/>
            <person name="Wylie T."/>
            <person name="Fulton L."/>
            <person name="Fulton R."/>
            <person name="Fronick C."/>
            <person name="O'Laughlin M."/>
            <person name="Godfrey J."/>
            <person name="Miner T."/>
            <person name="Herter B."/>
            <person name="Appelbaum E."/>
            <person name="Cordes M."/>
            <person name="Lek S."/>
            <person name="Wollam A."/>
            <person name="Pepin K.H."/>
            <person name="Palsikar V.B."/>
            <person name="Mitreva M."/>
            <person name="Wilson R.K."/>
        </authorList>
    </citation>
    <scope>NUCLEOTIDE SEQUENCE [LARGE SCALE GENOMIC DNA]</scope>
    <source>
        <strain evidence="1 2">ATCC 27760</strain>
    </source>
</reference>